<sequence length="345" mass="39494">MSFRITTYALNKNDDVLFRSMLQIVNAQLTALWDFTEKRELAHLTVVDLENPMGWAFWQQQHAHIPLIAYTKENTQQATWFLEKPIRVKPLIQLLNTFSTTHCLPVSLPESAEVVIPPTPPVDPASTRPKTTATAAPLLTAGHFDGQHTLIARLHQAKTQAHAQRFYLPNAAELLYSPTQRCALTQESLNNYLQQKQTHLYNAPLALIRQEPITEAAFNERRSRFFAYAPEAIEWVTVLCSSQGRLNKNLSRMQTLRLKQWPNFAMLPHQAHHIRLAAFMNRNTATAEMIAEKTTVSIDQVIDFINACHQLHLVETPKKTQLLAKKPLSEQQRDLFRGILKRLLQ</sequence>
<name>A0A251X8V6_9GAMM</name>
<proteinExistence type="predicted"/>
<dbReference type="AlphaFoldDB" id="A0A251X8V6"/>
<comment type="caution">
    <text evidence="1">The sequence shown here is derived from an EMBL/GenBank/DDBJ whole genome shotgun (WGS) entry which is preliminary data.</text>
</comment>
<dbReference type="Proteomes" id="UP000194798">
    <property type="component" value="Unassembled WGS sequence"/>
</dbReference>
<reference evidence="1 2" key="1">
    <citation type="submission" date="2016-12" db="EMBL/GenBank/DDBJ databases">
        <title>Thioflexothrix psekupsii D3 genome sequencing and assembly.</title>
        <authorList>
            <person name="Fomenkov A."/>
            <person name="Vincze T."/>
            <person name="Grabovich M."/>
            <person name="Anton B.P."/>
            <person name="Dubinina G."/>
            <person name="Orlova M."/>
            <person name="Belousova E."/>
            <person name="Roberts R.J."/>
        </authorList>
    </citation>
    <scope>NUCLEOTIDE SEQUENCE [LARGE SCALE GENOMIC DNA]</scope>
    <source>
        <strain evidence="1">D3</strain>
    </source>
</reference>
<evidence type="ECO:0000313" key="1">
    <source>
        <dbReference type="EMBL" id="OUD14157.1"/>
    </source>
</evidence>
<keyword evidence="2" id="KW-1185">Reference proteome</keyword>
<gene>
    <name evidence="1" type="ORF">TPSD3_07435</name>
</gene>
<organism evidence="1 2">
    <name type="scientific">Thioflexithrix psekupsensis</name>
    <dbReference type="NCBI Taxonomy" id="1570016"/>
    <lineage>
        <taxon>Bacteria</taxon>
        <taxon>Pseudomonadati</taxon>
        <taxon>Pseudomonadota</taxon>
        <taxon>Gammaproteobacteria</taxon>
        <taxon>Thiotrichales</taxon>
        <taxon>Thioflexithrix</taxon>
    </lineage>
</organism>
<dbReference type="EMBL" id="MSLT01000012">
    <property type="protein sequence ID" value="OUD14157.1"/>
    <property type="molecule type" value="Genomic_DNA"/>
</dbReference>
<evidence type="ECO:0000313" key="2">
    <source>
        <dbReference type="Proteomes" id="UP000194798"/>
    </source>
</evidence>
<protein>
    <submittedName>
        <fullName evidence="1">Uncharacterized protein</fullName>
    </submittedName>
</protein>
<accession>A0A251X8V6</accession>